<feature type="transmembrane region" description="Helical" evidence="1">
    <location>
        <begin position="159"/>
        <end position="180"/>
    </location>
</feature>
<feature type="transmembrane region" description="Helical" evidence="1">
    <location>
        <begin position="319"/>
        <end position="341"/>
    </location>
</feature>
<evidence type="ECO:0000256" key="1">
    <source>
        <dbReference type="SAM" id="Phobius"/>
    </source>
</evidence>
<gene>
    <name evidence="2" type="primary">yjgN</name>
    <name evidence="2" type="ORF">GCE9029_04077</name>
</gene>
<dbReference type="InterPro" id="IPR010295">
    <property type="entry name" value="DUF898"/>
</dbReference>
<keyword evidence="1" id="KW-0472">Membrane</keyword>
<feature type="transmembrane region" description="Helical" evidence="1">
    <location>
        <begin position="87"/>
        <end position="104"/>
    </location>
</feature>
<feature type="transmembrane region" description="Helical" evidence="1">
    <location>
        <begin position="64"/>
        <end position="81"/>
    </location>
</feature>
<sequence length="390" mass="43253">MENKMNFHGTGREFFGIWIVNIILSLLTLGIYSAWAKVRTKKYFYGNTELAGDRFDYHATPKQILIGRLIAVSAFIIWLLVGQFFPLLSGILFLAGLLVLPWLARNNARFDARMTSYRNVRLNFTGSLLGAYTAILGRGALIVIMFIALVAFATAQTNAFVTFVFILGGFVAGFIMFAWLMKGIASYFANGYGYGRLSFQAELSTGFYVRTYFGAMLLGFLVSIGTGILSAAVVAIAEFFFPVSLKLGDMDIENISISDLGGVLNLASVIILTYATMFASFLVVSAYVVSRTRNHVFSRMQVGETGDYRLKSEMRARDYVWLVVSNFFLQVFTLGLARPWVQVRTSRYLLSVTTIHGDLDALSVYEDENGAKSAVGDEMSQVFDLDIGIS</sequence>
<reference evidence="3" key="1">
    <citation type="submission" date="2016-02" db="EMBL/GenBank/DDBJ databases">
        <authorList>
            <person name="Rodrigo-Torres Lidia"/>
            <person name="Arahal R.David."/>
        </authorList>
    </citation>
    <scope>NUCLEOTIDE SEQUENCE [LARGE SCALE GENOMIC DNA]</scope>
    <source>
        <strain evidence="3">CECT 9029</strain>
    </source>
</reference>
<protein>
    <submittedName>
        <fullName evidence="2">Inner membrane protein YjgN</fullName>
    </submittedName>
</protein>
<organism evidence="2 3">
    <name type="scientific">Grimontia celer</name>
    <dbReference type="NCBI Taxonomy" id="1796497"/>
    <lineage>
        <taxon>Bacteria</taxon>
        <taxon>Pseudomonadati</taxon>
        <taxon>Pseudomonadota</taxon>
        <taxon>Gammaproteobacteria</taxon>
        <taxon>Vibrionales</taxon>
        <taxon>Vibrionaceae</taxon>
        <taxon>Grimontia</taxon>
    </lineage>
</organism>
<evidence type="ECO:0000313" key="2">
    <source>
        <dbReference type="EMBL" id="CZF83903.1"/>
    </source>
</evidence>
<feature type="transmembrane region" description="Helical" evidence="1">
    <location>
        <begin position="15"/>
        <end position="35"/>
    </location>
</feature>
<keyword evidence="3" id="KW-1185">Reference proteome</keyword>
<dbReference type="Pfam" id="PF05987">
    <property type="entry name" value="DUF898"/>
    <property type="match status" value="1"/>
</dbReference>
<dbReference type="OrthoDB" id="9765721at2"/>
<accession>A0A128FAS4</accession>
<keyword evidence="1" id="KW-1133">Transmembrane helix</keyword>
<dbReference type="EMBL" id="FIZX01000004">
    <property type="protein sequence ID" value="CZF83903.1"/>
    <property type="molecule type" value="Genomic_DNA"/>
</dbReference>
<name>A0A128FAS4_9GAMM</name>
<dbReference type="AlphaFoldDB" id="A0A128FAS4"/>
<evidence type="ECO:0000313" key="3">
    <source>
        <dbReference type="Proteomes" id="UP000071641"/>
    </source>
</evidence>
<dbReference type="Proteomes" id="UP000071641">
    <property type="component" value="Unassembled WGS sequence"/>
</dbReference>
<feature type="transmembrane region" description="Helical" evidence="1">
    <location>
        <begin position="263"/>
        <end position="289"/>
    </location>
</feature>
<proteinExistence type="predicted"/>
<feature type="transmembrane region" description="Helical" evidence="1">
    <location>
        <begin position="124"/>
        <end position="153"/>
    </location>
</feature>
<dbReference type="STRING" id="1796497.GCE9029_04077"/>
<feature type="transmembrane region" description="Helical" evidence="1">
    <location>
        <begin position="217"/>
        <end position="243"/>
    </location>
</feature>
<dbReference type="RefSeq" id="WP_062666360.1">
    <property type="nucleotide sequence ID" value="NZ_FIZX01000004.1"/>
</dbReference>
<keyword evidence="1" id="KW-0812">Transmembrane</keyword>